<evidence type="ECO:0000256" key="1">
    <source>
        <dbReference type="SAM" id="MobiDB-lite"/>
    </source>
</evidence>
<dbReference type="AlphaFoldDB" id="A0A381RSK1"/>
<proteinExistence type="predicted"/>
<feature type="compositionally biased region" description="Basic and acidic residues" evidence="1">
    <location>
        <begin position="235"/>
        <end position="259"/>
    </location>
</feature>
<name>A0A381RSK1_9ZZZZ</name>
<accession>A0A381RSK1</accession>
<dbReference type="EMBL" id="UINC01002273">
    <property type="protein sequence ID" value="SUZ94856.1"/>
    <property type="molecule type" value="Genomic_DNA"/>
</dbReference>
<protein>
    <submittedName>
        <fullName evidence="2">Uncharacterized protein</fullName>
    </submittedName>
</protein>
<feature type="region of interest" description="Disordered" evidence="1">
    <location>
        <begin position="235"/>
        <end position="261"/>
    </location>
</feature>
<organism evidence="2">
    <name type="scientific">marine metagenome</name>
    <dbReference type="NCBI Taxonomy" id="408172"/>
    <lineage>
        <taxon>unclassified sequences</taxon>
        <taxon>metagenomes</taxon>
        <taxon>ecological metagenomes</taxon>
    </lineage>
</organism>
<evidence type="ECO:0000313" key="2">
    <source>
        <dbReference type="EMBL" id="SUZ94856.1"/>
    </source>
</evidence>
<sequence>MHRNATLREFNEHFDSLLPDQESLLIQLCDHLFRSGFVFEDASETEIEAGAWVIRDFFDQEADVLRVLVPRDRFVNFSEYVKKFDWPAELLQKKLSQRILIAFDQLAKGSHHHFNIRYNISHGLRQKETHPLYDLLLYIETYFSLVIGGETPEQEELEEQPDFSKTNYRIEDLMHMRSQIQERFEGRELVKGFLKHIAKKRGVSVKSLEHAEMKKERQNPPIKFFRSSLLTSPTEKRTVADVSEKSKSEENLDVPDKLEINSVPTVNQDELLEIPLELDLEPDETEVADEAGTTGENTLGNKDEEVFSGDGSEKSETLSDEDDEDGDAGKLEEMESEENVVPPSFSVAELLSNVDEDEEIEEDDSGLQQVDSDETDVVFGGKKITQASMEKFVHQYPDSTLRYLLRRNLDGRPLPAEIVAVHSNWEERGLLRERLKKYVLKLMEWPEVPDLPTLDLLQNLRDHIYEVSHKDEI</sequence>
<feature type="compositionally biased region" description="Basic and acidic residues" evidence="1">
    <location>
        <begin position="301"/>
        <end position="317"/>
    </location>
</feature>
<feature type="region of interest" description="Disordered" evidence="1">
    <location>
        <begin position="287"/>
        <end position="345"/>
    </location>
</feature>
<reference evidence="2" key="1">
    <citation type="submission" date="2018-05" db="EMBL/GenBank/DDBJ databases">
        <authorList>
            <person name="Lanie J.A."/>
            <person name="Ng W.-L."/>
            <person name="Kazmierczak K.M."/>
            <person name="Andrzejewski T.M."/>
            <person name="Davidsen T.M."/>
            <person name="Wayne K.J."/>
            <person name="Tettelin H."/>
            <person name="Glass J.I."/>
            <person name="Rusch D."/>
            <person name="Podicherti R."/>
            <person name="Tsui H.-C.T."/>
            <person name="Winkler M.E."/>
        </authorList>
    </citation>
    <scope>NUCLEOTIDE SEQUENCE</scope>
</reference>
<gene>
    <name evidence="2" type="ORF">METZ01_LOCUS47710</name>
</gene>